<reference evidence="1" key="1">
    <citation type="journal article" date="2014" name="Front. Microbiol.">
        <title>High frequency of phylogenetically diverse reductive dehalogenase-homologous genes in deep subseafloor sedimentary metagenomes.</title>
        <authorList>
            <person name="Kawai M."/>
            <person name="Futagami T."/>
            <person name="Toyoda A."/>
            <person name="Takaki Y."/>
            <person name="Nishi S."/>
            <person name="Hori S."/>
            <person name="Arai W."/>
            <person name="Tsubouchi T."/>
            <person name="Morono Y."/>
            <person name="Uchiyama I."/>
            <person name="Ito T."/>
            <person name="Fujiyama A."/>
            <person name="Inagaki F."/>
            <person name="Takami H."/>
        </authorList>
    </citation>
    <scope>NUCLEOTIDE SEQUENCE</scope>
    <source>
        <strain evidence="1">Expedition CK06-06</strain>
    </source>
</reference>
<dbReference type="AlphaFoldDB" id="X0V545"/>
<accession>X0V545</accession>
<proteinExistence type="predicted"/>
<feature type="non-terminal residue" evidence="1">
    <location>
        <position position="1"/>
    </location>
</feature>
<gene>
    <name evidence="1" type="ORF">S01H1_21559</name>
</gene>
<sequence length="80" mass="9220">HLQRLEIRLLGKAFLGYRARDGWRQSLPFYAFRCPIHGYVEDYPHGYAERLDCPLCTREELAGIQVAEDEATLAEINTVP</sequence>
<organism evidence="1">
    <name type="scientific">marine sediment metagenome</name>
    <dbReference type="NCBI Taxonomy" id="412755"/>
    <lineage>
        <taxon>unclassified sequences</taxon>
        <taxon>metagenomes</taxon>
        <taxon>ecological metagenomes</taxon>
    </lineage>
</organism>
<protein>
    <submittedName>
        <fullName evidence="1">Uncharacterized protein</fullName>
    </submittedName>
</protein>
<name>X0V545_9ZZZZ</name>
<evidence type="ECO:0000313" key="1">
    <source>
        <dbReference type="EMBL" id="GAF95775.1"/>
    </source>
</evidence>
<dbReference type="EMBL" id="BARS01011975">
    <property type="protein sequence ID" value="GAF95775.1"/>
    <property type="molecule type" value="Genomic_DNA"/>
</dbReference>
<comment type="caution">
    <text evidence="1">The sequence shown here is derived from an EMBL/GenBank/DDBJ whole genome shotgun (WGS) entry which is preliminary data.</text>
</comment>